<protein>
    <submittedName>
        <fullName evidence="2">Uncharacterized protein</fullName>
    </submittedName>
</protein>
<feature type="region of interest" description="Disordered" evidence="1">
    <location>
        <begin position="22"/>
        <end position="42"/>
    </location>
</feature>
<evidence type="ECO:0000313" key="3">
    <source>
        <dbReference type="Proteomes" id="UP000003490"/>
    </source>
</evidence>
<dbReference type="AlphaFoldDB" id="A7VQD8"/>
<reference evidence="2 3" key="1">
    <citation type="submission" date="2007-08" db="EMBL/GenBank/DDBJ databases">
        <title>Draft genome sequence of Clostridium leptum (DSM 753).</title>
        <authorList>
            <person name="Sudarsanam P."/>
            <person name="Ley R."/>
            <person name="Guruge J."/>
            <person name="Turnbaugh P.J."/>
            <person name="Mahowald M."/>
            <person name="Liep D."/>
            <person name="Gordon J."/>
        </authorList>
    </citation>
    <scope>NUCLEOTIDE SEQUENCE [LARGE SCALE GENOMIC DNA]</scope>
    <source>
        <strain evidence="2 3">DSM 753</strain>
    </source>
</reference>
<dbReference type="EMBL" id="ABCB02000015">
    <property type="protein sequence ID" value="EDO62349.1"/>
    <property type="molecule type" value="Genomic_DNA"/>
</dbReference>
<proteinExistence type="predicted"/>
<name>A7VQD8_9FIRM</name>
<evidence type="ECO:0000256" key="1">
    <source>
        <dbReference type="SAM" id="MobiDB-lite"/>
    </source>
</evidence>
<reference evidence="2 3" key="2">
    <citation type="submission" date="2007-08" db="EMBL/GenBank/DDBJ databases">
        <authorList>
            <person name="Fulton L."/>
            <person name="Clifton S."/>
            <person name="Fulton B."/>
            <person name="Xu J."/>
            <person name="Minx P."/>
            <person name="Pepin K.H."/>
            <person name="Johnson M."/>
            <person name="Thiruvilangam P."/>
            <person name="Bhonagiri V."/>
            <person name="Nash W.E."/>
            <person name="Wang C."/>
            <person name="Mardis E.R."/>
            <person name="Wilson R.K."/>
        </authorList>
    </citation>
    <scope>NUCLEOTIDE SEQUENCE [LARGE SCALE GENOMIC DNA]</scope>
    <source>
        <strain evidence="2 3">DSM 753</strain>
    </source>
</reference>
<sequence>MRGFSKDISEKQLKKSGFLLGKNSQFHSSERSPHAKRNLQSKMPTAYRVWRSDVF</sequence>
<comment type="caution">
    <text evidence="2">The sequence shown here is derived from an EMBL/GenBank/DDBJ whole genome shotgun (WGS) entry which is preliminary data.</text>
</comment>
<evidence type="ECO:0000313" key="2">
    <source>
        <dbReference type="EMBL" id="EDO62349.1"/>
    </source>
</evidence>
<dbReference type="Proteomes" id="UP000003490">
    <property type="component" value="Unassembled WGS sequence"/>
</dbReference>
<dbReference type="HOGENOM" id="CLU_3023998_0_0_9"/>
<accession>A7VQD8</accession>
<organism evidence="2 3">
    <name type="scientific">[Clostridium] leptum DSM 753</name>
    <dbReference type="NCBI Taxonomy" id="428125"/>
    <lineage>
        <taxon>Bacteria</taxon>
        <taxon>Bacillati</taxon>
        <taxon>Bacillota</taxon>
        <taxon>Clostridia</taxon>
        <taxon>Eubacteriales</taxon>
        <taxon>Oscillospiraceae</taxon>
        <taxon>Oscillospiraceae incertae sedis</taxon>
    </lineage>
</organism>
<gene>
    <name evidence="2" type="ORF">CLOLEP_00768</name>
</gene>